<dbReference type="InterPro" id="IPR023408">
    <property type="entry name" value="MscS_beta-dom_sf"/>
</dbReference>
<keyword evidence="8" id="KW-1185">Reference proteome</keyword>
<evidence type="ECO:0000313" key="7">
    <source>
        <dbReference type="EMBL" id="RRD89726.1"/>
    </source>
</evidence>
<dbReference type="Proteomes" id="UP000269923">
    <property type="component" value="Unassembled WGS sequence"/>
</dbReference>
<protein>
    <submittedName>
        <fullName evidence="7">Mechanosensitive ion channel family protein</fullName>
    </submittedName>
</protein>
<dbReference type="EMBL" id="RQYC01000011">
    <property type="protein sequence ID" value="RRD89726.1"/>
    <property type="molecule type" value="Genomic_DNA"/>
</dbReference>
<dbReference type="AlphaFoldDB" id="A0A3P2A499"/>
<evidence type="ECO:0000256" key="2">
    <source>
        <dbReference type="ARBA" id="ARBA00022692"/>
    </source>
</evidence>
<organism evidence="7 8">
    <name type="scientific">Conchiformibius steedae</name>
    <dbReference type="NCBI Taxonomy" id="153493"/>
    <lineage>
        <taxon>Bacteria</taxon>
        <taxon>Pseudomonadati</taxon>
        <taxon>Pseudomonadota</taxon>
        <taxon>Betaproteobacteria</taxon>
        <taxon>Neisseriales</taxon>
        <taxon>Neisseriaceae</taxon>
        <taxon>Conchiformibius</taxon>
    </lineage>
</organism>
<gene>
    <name evidence="7" type="ORF">EII21_07600</name>
</gene>
<feature type="transmembrane region" description="Helical" evidence="5">
    <location>
        <begin position="84"/>
        <end position="103"/>
    </location>
</feature>
<comment type="caution">
    <text evidence="7">The sequence shown here is derived from an EMBL/GenBank/DDBJ whole genome shotgun (WGS) entry which is preliminary data.</text>
</comment>
<proteinExistence type="predicted"/>
<keyword evidence="3 5" id="KW-1133">Transmembrane helix</keyword>
<dbReference type="PANTHER" id="PTHR30566:SF27">
    <property type="entry name" value="MECHANOSENSITIVE ION CHANNEL PROTEIN"/>
    <property type="match status" value="1"/>
</dbReference>
<evidence type="ECO:0000256" key="1">
    <source>
        <dbReference type="ARBA" id="ARBA00004370"/>
    </source>
</evidence>
<accession>A0A3P2A499</accession>
<feature type="transmembrane region" description="Helical" evidence="5">
    <location>
        <begin position="21"/>
        <end position="38"/>
    </location>
</feature>
<comment type="subcellular location">
    <subcellularLocation>
        <location evidence="1">Membrane</location>
    </subcellularLocation>
</comment>
<dbReference type="GO" id="GO:0008381">
    <property type="term" value="F:mechanosensitive monoatomic ion channel activity"/>
    <property type="evidence" value="ECO:0007669"/>
    <property type="project" value="UniProtKB-ARBA"/>
</dbReference>
<dbReference type="SUPFAM" id="SSF50182">
    <property type="entry name" value="Sm-like ribonucleoproteins"/>
    <property type="match status" value="1"/>
</dbReference>
<dbReference type="InterPro" id="IPR006685">
    <property type="entry name" value="MscS_channel_2nd"/>
</dbReference>
<dbReference type="Pfam" id="PF00924">
    <property type="entry name" value="MS_channel_2nd"/>
    <property type="match status" value="1"/>
</dbReference>
<name>A0A3P2A499_9NEIS</name>
<sequence>MIDFIRESQEVIRQIPLSREWLYTIILIPSIILTKLVLLRLHFRQHPELEIDEKRRIVVMGRNITLMLCIFVLFLVWATQIQTFALSMVALAAAAVLALKELIMCLSGSLVRFANKQYSVGDYIEINHIRGRVIDINLLNTLVMQIGPNPLIGRLSGKTVSFPNSLLLSFPLYRDNILGSYVVHMFDIPVPIHLDSDAITPRLEAVLLEKCSPYIDEISAHLEAVQVQKLFITPPAQPSISRVPYDDKVYNLAVRFAAPVGLRVDIQQAVLDEFIRVQYRLLNP</sequence>
<reference evidence="7 8" key="1">
    <citation type="submission" date="2018-11" db="EMBL/GenBank/DDBJ databases">
        <title>Genomes From Bacteria Associated with the Canine Oral Cavity: a Test Case for Automated Genome-Based Taxonomic Assignment.</title>
        <authorList>
            <person name="Coil D.A."/>
            <person name="Jospin G."/>
            <person name="Darling A.E."/>
            <person name="Wallis C."/>
            <person name="Davis I.J."/>
            <person name="Harris S."/>
            <person name="Eisen J.A."/>
            <person name="Holcombe L.J."/>
            <person name="O'Flynn C."/>
        </authorList>
    </citation>
    <scope>NUCLEOTIDE SEQUENCE [LARGE SCALE GENOMIC DNA]</scope>
    <source>
        <strain evidence="7 8">COT-280</strain>
    </source>
</reference>
<dbReference type="Gene3D" id="2.30.30.60">
    <property type="match status" value="1"/>
</dbReference>
<dbReference type="STRING" id="1121352.GCA_000620925_01116"/>
<evidence type="ECO:0000259" key="6">
    <source>
        <dbReference type="Pfam" id="PF00924"/>
    </source>
</evidence>
<dbReference type="GO" id="GO:0016020">
    <property type="term" value="C:membrane"/>
    <property type="evidence" value="ECO:0007669"/>
    <property type="project" value="UniProtKB-SubCell"/>
</dbReference>
<keyword evidence="2 5" id="KW-0812">Transmembrane</keyword>
<dbReference type="RefSeq" id="WP_124795290.1">
    <property type="nucleotide sequence ID" value="NZ_RQYC01000011.1"/>
</dbReference>
<evidence type="ECO:0000256" key="4">
    <source>
        <dbReference type="ARBA" id="ARBA00023136"/>
    </source>
</evidence>
<feature type="transmembrane region" description="Helical" evidence="5">
    <location>
        <begin position="59"/>
        <end position="78"/>
    </location>
</feature>
<evidence type="ECO:0000313" key="8">
    <source>
        <dbReference type="Proteomes" id="UP000269923"/>
    </source>
</evidence>
<keyword evidence="4 5" id="KW-0472">Membrane</keyword>
<feature type="domain" description="Mechanosensitive ion channel MscS" evidence="6">
    <location>
        <begin position="106"/>
        <end position="143"/>
    </location>
</feature>
<evidence type="ECO:0000256" key="3">
    <source>
        <dbReference type="ARBA" id="ARBA00022989"/>
    </source>
</evidence>
<evidence type="ECO:0000256" key="5">
    <source>
        <dbReference type="SAM" id="Phobius"/>
    </source>
</evidence>
<dbReference type="OrthoDB" id="9775421at2"/>
<dbReference type="InterPro" id="IPR010920">
    <property type="entry name" value="LSM_dom_sf"/>
</dbReference>
<dbReference type="PANTHER" id="PTHR30566">
    <property type="entry name" value="YNAI-RELATED MECHANOSENSITIVE ION CHANNEL"/>
    <property type="match status" value="1"/>
</dbReference>